<sequence length="250" mass="25702">MTALLCFIAAVLAPGAHASRDLLATSAPAPAPMTMTAPVAAMAPASASGSRPAANGVFIVTIPKITFSNSTAINLSGVPNVTQWVQYTPKPAAGSFAKAAFFSKELAAADGKWIDGPQALLSGFVNGNTSNMLLQLNAPIYTAKTDMVTLAYKVLPANESSLSTASGIANSVLGTVASQSTDSSASTQLLTAATPGLTLYNATLFIDTPDIGKYTSAATSGEKAGLIRVPLGYSYGYGYDYYVGDPYYYP</sequence>
<protein>
    <submittedName>
        <fullName evidence="2">Uncharacterized protein</fullName>
    </submittedName>
</protein>
<comment type="caution">
    <text evidence="2">The sequence shown here is derived from an EMBL/GenBank/DDBJ whole genome shotgun (WGS) entry which is preliminary data.</text>
</comment>
<feature type="chain" id="PRO_5047444739" evidence="1">
    <location>
        <begin position="19"/>
        <end position="250"/>
    </location>
</feature>
<dbReference type="Proteomes" id="UP001491310">
    <property type="component" value="Unassembled WGS sequence"/>
</dbReference>
<organism evidence="2 3">
    <name type="scientific">Coccomyxa subellipsoidea</name>
    <dbReference type="NCBI Taxonomy" id="248742"/>
    <lineage>
        <taxon>Eukaryota</taxon>
        <taxon>Viridiplantae</taxon>
        <taxon>Chlorophyta</taxon>
        <taxon>core chlorophytes</taxon>
        <taxon>Trebouxiophyceae</taxon>
        <taxon>Trebouxiophyceae incertae sedis</taxon>
        <taxon>Coccomyxaceae</taxon>
        <taxon>Coccomyxa</taxon>
    </lineage>
</organism>
<gene>
    <name evidence="2" type="ORF">WJX75_002104</name>
</gene>
<keyword evidence="1" id="KW-0732">Signal</keyword>
<proteinExistence type="predicted"/>
<name>A0ABR2YEY9_9CHLO</name>
<reference evidence="2 3" key="1">
    <citation type="journal article" date="2024" name="Nat. Commun.">
        <title>Phylogenomics reveals the evolutionary origins of lichenization in chlorophyte algae.</title>
        <authorList>
            <person name="Puginier C."/>
            <person name="Libourel C."/>
            <person name="Otte J."/>
            <person name="Skaloud P."/>
            <person name="Haon M."/>
            <person name="Grisel S."/>
            <person name="Petersen M."/>
            <person name="Berrin J.G."/>
            <person name="Delaux P.M."/>
            <person name="Dal Grande F."/>
            <person name="Keller J."/>
        </authorList>
    </citation>
    <scope>NUCLEOTIDE SEQUENCE [LARGE SCALE GENOMIC DNA]</scope>
    <source>
        <strain evidence="2 3">SAG 216-7</strain>
    </source>
</reference>
<accession>A0ABR2YEY9</accession>
<evidence type="ECO:0000313" key="2">
    <source>
        <dbReference type="EMBL" id="KAK9903995.1"/>
    </source>
</evidence>
<keyword evidence="3" id="KW-1185">Reference proteome</keyword>
<feature type="signal peptide" evidence="1">
    <location>
        <begin position="1"/>
        <end position="18"/>
    </location>
</feature>
<evidence type="ECO:0000256" key="1">
    <source>
        <dbReference type="SAM" id="SignalP"/>
    </source>
</evidence>
<dbReference type="EMBL" id="JALJOT010000013">
    <property type="protein sequence ID" value="KAK9903995.1"/>
    <property type="molecule type" value="Genomic_DNA"/>
</dbReference>
<evidence type="ECO:0000313" key="3">
    <source>
        <dbReference type="Proteomes" id="UP001491310"/>
    </source>
</evidence>